<keyword evidence="10" id="KW-1185">Reference proteome</keyword>
<dbReference type="Proteomes" id="UP000297714">
    <property type="component" value="Unassembled WGS sequence"/>
</dbReference>
<sequence length="262" mass="29468">MRLLPKIIKASEYVTIKNGNAFPSNNSSLKKPSEAKAAKPDPEEEHRAILNHAFQKAQQIMEAAQNYSANKVKESTERMNGEAALLMARSREEGYRKGFAEGRTKGSEQGYREGYQDGFQKAENDNKAVLDELSGMLETVEARKEEILQRFESDITRLSLAIAEKIIKKEISLDAKAIQSIIIKAIDSYRNQEWVRIYVSPNTKTLLADTTLIKDLQEVSDNVKIEASAEMKDGDCKIEMPNQMIDAGVDTQLNNIKNELQI</sequence>
<accession>A0A4Z0Y1T2</accession>
<evidence type="ECO:0000256" key="2">
    <source>
        <dbReference type="ARBA" id="ARBA00006602"/>
    </source>
</evidence>
<dbReference type="AlphaFoldDB" id="A0A4Z0Y1T2"/>
<evidence type="ECO:0000256" key="5">
    <source>
        <dbReference type="ARBA" id="ARBA00022927"/>
    </source>
</evidence>
<dbReference type="OrthoDB" id="2064291at2"/>
<dbReference type="Pfam" id="PF02108">
    <property type="entry name" value="FliH"/>
    <property type="match status" value="1"/>
</dbReference>
<comment type="caution">
    <text evidence="9">The sequence shown here is derived from an EMBL/GenBank/DDBJ whole genome shotgun (WGS) entry which is preliminary data.</text>
</comment>
<feature type="domain" description="Flagellar assembly protein FliH/Type III secretion system HrpE" evidence="8">
    <location>
        <begin position="129"/>
        <end position="255"/>
    </location>
</feature>
<dbReference type="GO" id="GO:0044781">
    <property type="term" value="P:bacterial-type flagellum organization"/>
    <property type="evidence" value="ECO:0007669"/>
    <property type="project" value="UniProtKB-KW"/>
</dbReference>
<dbReference type="GO" id="GO:0005829">
    <property type="term" value="C:cytosol"/>
    <property type="evidence" value="ECO:0007669"/>
    <property type="project" value="TreeGrafter"/>
</dbReference>
<feature type="compositionally biased region" description="Basic and acidic residues" evidence="7">
    <location>
        <begin position="31"/>
        <end position="44"/>
    </location>
</feature>
<comment type="similarity">
    <text evidence="2">Belongs to the FliH family.</text>
</comment>
<evidence type="ECO:0000313" key="9">
    <source>
        <dbReference type="EMBL" id="TGJ77889.1"/>
    </source>
</evidence>
<dbReference type="EMBL" id="SRMQ01000001">
    <property type="protein sequence ID" value="TGJ77889.1"/>
    <property type="molecule type" value="Genomic_DNA"/>
</dbReference>
<evidence type="ECO:0000313" key="10">
    <source>
        <dbReference type="Proteomes" id="UP000297714"/>
    </source>
</evidence>
<evidence type="ECO:0000256" key="6">
    <source>
        <dbReference type="ARBA" id="ARBA00023225"/>
    </source>
</evidence>
<proteinExistence type="inferred from homology"/>
<keyword evidence="6" id="KW-1006">Bacterial flagellum protein export</keyword>
<dbReference type="PANTHER" id="PTHR34982:SF1">
    <property type="entry name" value="FLAGELLAR ASSEMBLY PROTEIN FLIH"/>
    <property type="match status" value="1"/>
</dbReference>
<keyword evidence="9" id="KW-0282">Flagellum</keyword>
<dbReference type="PANTHER" id="PTHR34982">
    <property type="entry name" value="YOP PROTEINS TRANSLOCATION PROTEIN L"/>
    <property type="match status" value="1"/>
</dbReference>
<keyword evidence="3" id="KW-0813">Transport</keyword>
<evidence type="ECO:0000256" key="3">
    <source>
        <dbReference type="ARBA" id="ARBA00022448"/>
    </source>
</evidence>
<keyword evidence="9" id="KW-0969">Cilium</keyword>
<evidence type="ECO:0000256" key="1">
    <source>
        <dbReference type="ARBA" id="ARBA00003041"/>
    </source>
</evidence>
<protein>
    <submittedName>
        <fullName evidence="9">Flagellar assembly protein H</fullName>
    </submittedName>
</protein>
<evidence type="ECO:0000259" key="8">
    <source>
        <dbReference type="Pfam" id="PF02108"/>
    </source>
</evidence>
<keyword evidence="5" id="KW-0653">Protein transport</keyword>
<organism evidence="9 10">
    <name type="scientific">Caproiciproducens galactitolivorans</name>
    <dbReference type="NCBI Taxonomy" id="642589"/>
    <lineage>
        <taxon>Bacteria</taxon>
        <taxon>Bacillati</taxon>
        <taxon>Bacillota</taxon>
        <taxon>Clostridia</taxon>
        <taxon>Eubacteriales</taxon>
        <taxon>Acutalibacteraceae</taxon>
        <taxon>Caproiciproducens</taxon>
    </lineage>
</organism>
<feature type="region of interest" description="Disordered" evidence="7">
    <location>
        <begin position="19"/>
        <end position="44"/>
    </location>
</feature>
<dbReference type="InterPro" id="IPR051472">
    <property type="entry name" value="T3SS_Stator/FliH"/>
</dbReference>
<dbReference type="InterPro" id="IPR018035">
    <property type="entry name" value="Flagellar_FliH/T3SS_HrpE"/>
</dbReference>
<keyword evidence="9" id="KW-0966">Cell projection</keyword>
<evidence type="ECO:0000256" key="4">
    <source>
        <dbReference type="ARBA" id="ARBA00022795"/>
    </source>
</evidence>
<comment type="function">
    <text evidence="1">Needed for flagellar regrowth and assembly.</text>
</comment>
<dbReference type="GO" id="GO:0015031">
    <property type="term" value="P:protein transport"/>
    <property type="evidence" value="ECO:0007669"/>
    <property type="project" value="UniProtKB-KW"/>
</dbReference>
<keyword evidence="4" id="KW-1005">Bacterial flagellum biogenesis</keyword>
<gene>
    <name evidence="9" type="ORF">CAGA_02980</name>
</gene>
<name>A0A4Z0Y1T2_9FIRM</name>
<evidence type="ECO:0000256" key="7">
    <source>
        <dbReference type="SAM" id="MobiDB-lite"/>
    </source>
</evidence>
<reference evidence="9 10" key="1">
    <citation type="submission" date="2019-04" db="EMBL/GenBank/DDBJ databases">
        <authorList>
            <person name="Poehlein A."/>
            <person name="Bengelsdorf F.R."/>
            <person name="Duerre P."/>
            <person name="Daniel R."/>
        </authorList>
    </citation>
    <scope>NUCLEOTIDE SEQUENCE [LARGE SCALE GENOMIC DNA]</scope>
    <source>
        <strain evidence="9 10">BS-1</strain>
    </source>
</reference>